<dbReference type="GO" id="GO:0016779">
    <property type="term" value="F:nucleotidyltransferase activity"/>
    <property type="evidence" value="ECO:0007669"/>
    <property type="project" value="UniProtKB-KW"/>
</dbReference>
<dbReference type="Gene3D" id="3.30.460.10">
    <property type="entry name" value="Beta Polymerase, domain 2"/>
    <property type="match status" value="1"/>
</dbReference>
<keyword evidence="3" id="KW-0808">Transferase</keyword>
<evidence type="ECO:0000256" key="9">
    <source>
        <dbReference type="ARBA" id="ARBA00038276"/>
    </source>
</evidence>
<dbReference type="GO" id="GO:0005524">
    <property type="term" value="F:ATP binding"/>
    <property type="evidence" value="ECO:0007669"/>
    <property type="project" value="UniProtKB-KW"/>
</dbReference>
<keyword evidence="4" id="KW-0548">Nucleotidyltransferase</keyword>
<comment type="cofactor">
    <cofactor evidence="1">
        <name>Mg(2+)</name>
        <dbReference type="ChEBI" id="CHEBI:18420"/>
    </cofactor>
</comment>
<evidence type="ECO:0000256" key="1">
    <source>
        <dbReference type="ARBA" id="ARBA00001946"/>
    </source>
</evidence>
<keyword evidence="7" id="KW-0067">ATP-binding</keyword>
<comment type="similarity">
    <text evidence="9">Belongs to the MntA antitoxin family.</text>
</comment>
<evidence type="ECO:0000259" key="10">
    <source>
        <dbReference type="Pfam" id="PF01909"/>
    </source>
</evidence>
<evidence type="ECO:0000256" key="2">
    <source>
        <dbReference type="ARBA" id="ARBA00022649"/>
    </source>
</evidence>
<keyword evidence="2" id="KW-1277">Toxin-antitoxin system</keyword>
<keyword evidence="5" id="KW-0479">Metal-binding</keyword>
<dbReference type="GO" id="GO:0046872">
    <property type="term" value="F:metal ion binding"/>
    <property type="evidence" value="ECO:0007669"/>
    <property type="project" value="UniProtKB-KW"/>
</dbReference>
<reference evidence="11" key="1">
    <citation type="submission" date="2024-07" db="EMBL/GenBank/DDBJ databases">
        <authorList>
            <person name="Kim Y.J."/>
            <person name="Jeong J.Y."/>
        </authorList>
    </citation>
    <scope>NUCLEOTIDE SEQUENCE</scope>
    <source>
        <strain evidence="11">GIHE-MW2</strain>
    </source>
</reference>
<evidence type="ECO:0000313" key="11">
    <source>
        <dbReference type="EMBL" id="XCM39434.1"/>
    </source>
</evidence>
<dbReference type="PANTHER" id="PTHR33571">
    <property type="entry name" value="SSL8005 PROTEIN"/>
    <property type="match status" value="1"/>
</dbReference>
<dbReference type="PANTHER" id="PTHR33571:SF12">
    <property type="entry name" value="BSL3053 PROTEIN"/>
    <property type="match status" value="1"/>
</dbReference>
<dbReference type="InterPro" id="IPR052038">
    <property type="entry name" value="Type-VII_TA_antitoxin"/>
</dbReference>
<dbReference type="InterPro" id="IPR002934">
    <property type="entry name" value="Polymerase_NTP_transf_dom"/>
</dbReference>
<evidence type="ECO:0000256" key="7">
    <source>
        <dbReference type="ARBA" id="ARBA00022840"/>
    </source>
</evidence>
<dbReference type="InterPro" id="IPR043519">
    <property type="entry name" value="NT_sf"/>
</dbReference>
<evidence type="ECO:0000256" key="4">
    <source>
        <dbReference type="ARBA" id="ARBA00022695"/>
    </source>
</evidence>
<sequence>MQREEVLRILGQNQQVVKDFGVKSLAIFGSVARDEATPDSDVDILVEFDRPVTFDLYMDVKFYLEDRLGTRVDLVSGLMLKPLIRPQVQREAIYVS</sequence>
<dbReference type="CDD" id="cd05403">
    <property type="entry name" value="NT_KNTase_like"/>
    <property type="match status" value="1"/>
</dbReference>
<proteinExistence type="inferred from homology"/>
<dbReference type="Pfam" id="PF01909">
    <property type="entry name" value="NTP_transf_2"/>
    <property type="match status" value="1"/>
</dbReference>
<evidence type="ECO:0000256" key="8">
    <source>
        <dbReference type="ARBA" id="ARBA00022842"/>
    </source>
</evidence>
<keyword evidence="8" id="KW-0460">Magnesium</keyword>
<evidence type="ECO:0000256" key="3">
    <source>
        <dbReference type="ARBA" id="ARBA00022679"/>
    </source>
</evidence>
<evidence type="ECO:0000256" key="6">
    <source>
        <dbReference type="ARBA" id="ARBA00022741"/>
    </source>
</evidence>
<gene>
    <name evidence="11" type="ORF">ABWT76_002366</name>
</gene>
<name>A0AAU8JKV1_9CYAN</name>
<feature type="domain" description="Polymerase nucleotidyl transferase" evidence="10">
    <location>
        <begin position="15"/>
        <end position="91"/>
    </location>
</feature>
<evidence type="ECO:0000256" key="5">
    <source>
        <dbReference type="ARBA" id="ARBA00022723"/>
    </source>
</evidence>
<dbReference type="SUPFAM" id="SSF81301">
    <property type="entry name" value="Nucleotidyltransferase"/>
    <property type="match status" value="1"/>
</dbReference>
<dbReference type="EMBL" id="CP159837">
    <property type="protein sequence ID" value="XCM39434.1"/>
    <property type="molecule type" value="Genomic_DNA"/>
</dbReference>
<keyword evidence="6" id="KW-0547">Nucleotide-binding</keyword>
<protein>
    <submittedName>
        <fullName evidence="11">Nucleotidyltransferase family protein</fullName>
    </submittedName>
</protein>
<organism evidence="11">
    <name type="scientific">Planktothricoides raciborskii GIHE-MW2</name>
    <dbReference type="NCBI Taxonomy" id="2792601"/>
    <lineage>
        <taxon>Bacteria</taxon>
        <taxon>Bacillati</taxon>
        <taxon>Cyanobacteriota</taxon>
        <taxon>Cyanophyceae</taxon>
        <taxon>Oscillatoriophycideae</taxon>
        <taxon>Oscillatoriales</taxon>
        <taxon>Oscillatoriaceae</taxon>
        <taxon>Planktothricoides</taxon>
    </lineage>
</organism>
<accession>A0AAU8JKV1</accession>
<dbReference type="RefSeq" id="WP_354636156.1">
    <property type="nucleotide sequence ID" value="NZ_CP159837.1"/>
</dbReference>
<dbReference type="AlphaFoldDB" id="A0AAU8JKV1"/>